<evidence type="ECO:0000256" key="4">
    <source>
        <dbReference type="ARBA" id="ARBA00023163"/>
    </source>
</evidence>
<protein>
    <submittedName>
        <fullName evidence="7">TetR family transcriptional regulator</fullName>
    </submittedName>
</protein>
<keyword evidence="3 5" id="KW-0238">DNA-binding</keyword>
<dbReference type="InterPro" id="IPR050109">
    <property type="entry name" value="HTH-type_TetR-like_transc_reg"/>
</dbReference>
<evidence type="ECO:0000313" key="8">
    <source>
        <dbReference type="Proteomes" id="UP000317043"/>
    </source>
</evidence>
<keyword evidence="1" id="KW-0678">Repressor</keyword>
<evidence type="ECO:0000313" key="7">
    <source>
        <dbReference type="EMBL" id="TQL74655.1"/>
    </source>
</evidence>
<dbReference type="PANTHER" id="PTHR30055">
    <property type="entry name" value="HTH-TYPE TRANSCRIPTIONAL REGULATOR RUTR"/>
    <property type="match status" value="1"/>
</dbReference>
<gene>
    <name evidence="7" type="ORF">FB566_0141</name>
</gene>
<dbReference type="InterPro" id="IPR036271">
    <property type="entry name" value="Tet_transcr_reg_TetR-rel_C_sf"/>
</dbReference>
<dbReference type="InParanoid" id="A0A543AQ50"/>
<dbReference type="Pfam" id="PF00440">
    <property type="entry name" value="TetR_N"/>
    <property type="match status" value="1"/>
</dbReference>
<dbReference type="GO" id="GO:0000976">
    <property type="term" value="F:transcription cis-regulatory region binding"/>
    <property type="evidence" value="ECO:0007669"/>
    <property type="project" value="TreeGrafter"/>
</dbReference>
<evidence type="ECO:0000256" key="2">
    <source>
        <dbReference type="ARBA" id="ARBA00023015"/>
    </source>
</evidence>
<feature type="DNA-binding region" description="H-T-H motif" evidence="5">
    <location>
        <begin position="31"/>
        <end position="50"/>
    </location>
</feature>
<dbReference type="AlphaFoldDB" id="A0A543AQ50"/>
<keyword evidence="2" id="KW-0805">Transcription regulation</keyword>
<dbReference type="InterPro" id="IPR039538">
    <property type="entry name" value="BetI_C"/>
</dbReference>
<dbReference type="SUPFAM" id="SSF48498">
    <property type="entry name" value="Tetracyclin repressor-like, C-terminal domain"/>
    <property type="match status" value="1"/>
</dbReference>
<evidence type="ECO:0000256" key="1">
    <source>
        <dbReference type="ARBA" id="ARBA00022491"/>
    </source>
</evidence>
<dbReference type="PROSITE" id="PS50977">
    <property type="entry name" value="HTH_TETR_2"/>
    <property type="match status" value="1"/>
</dbReference>
<feature type="domain" description="HTH tetR-type" evidence="6">
    <location>
        <begin position="8"/>
        <end position="68"/>
    </location>
</feature>
<dbReference type="SUPFAM" id="SSF46689">
    <property type="entry name" value="Homeodomain-like"/>
    <property type="match status" value="1"/>
</dbReference>
<dbReference type="EMBL" id="VFOW01000001">
    <property type="protein sequence ID" value="TQL74655.1"/>
    <property type="molecule type" value="Genomic_DNA"/>
</dbReference>
<evidence type="ECO:0000256" key="5">
    <source>
        <dbReference type="PROSITE-ProRule" id="PRU00335"/>
    </source>
</evidence>
<dbReference type="Gene3D" id="1.10.357.10">
    <property type="entry name" value="Tetracycline Repressor, domain 2"/>
    <property type="match status" value="1"/>
</dbReference>
<dbReference type="Proteomes" id="UP000317043">
    <property type="component" value="Unassembled WGS sequence"/>
</dbReference>
<dbReference type="GO" id="GO:0003700">
    <property type="term" value="F:DNA-binding transcription factor activity"/>
    <property type="evidence" value="ECO:0007669"/>
    <property type="project" value="TreeGrafter"/>
</dbReference>
<dbReference type="InterPro" id="IPR001647">
    <property type="entry name" value="HTH_TetR"/>
</dbReference>
<dbReference type="Pfam" id="PF13977">
    <property type="entry name" value="TetR_C_6"/>
    <property type="match status" value="1"/>
</dbReference>
<name>A0A543AQ50_9ACTN</name>
<evidence type="ECO:0000259" key="6">
    <source>
        <dbReference type="PROSITE" id="PS50977"/>
    </source>
</evidence>
<dbReference type="OrthoDB" id="9816296at2"/>
<sequence length="207" mass="22533">MPRVVDHAARRRAISEAVQRLVGQEGLDGLTMARAASAAGVSVGQLQHYFDSKDALLEDMFARQVHRMRRRAGELAEASVGARSSIRSVVVEALTDRLPATPEQLGEQRVWMAFLSRASVRPDLSVQYETAFDHQLNLLGQAVHNGKECGEVPTDTDSTSAAWRLLALTDGLAAQQSSRPNPDSVSAARLVTEAVSEVFPGRCRQWG</sequence>
<accession>A0A543AQ50</accession>
<proteinExistence type="predicted"/>
<dbReference type="PANTHER" id="PTHR30055:SF226">
    <property type="entry name" value="HTH-TYPE TRANSCRIPTIONAL REGULATOR PKSA"/>
    <property type="match status" value="1"/>
</dbReference>
<evidence type="ECO:0000256" key="3">
    <source>
        <dbReference type="ARBA" id="ARBA00023125"/>
    </source>
</evidence>
<comment type="caution">
    <text evidence="7">The sequence shown here is derived from an EMBL/GenBank/DDBJ whole genome shotgun (WGS) entry which is preliminary data.</text>
</comment>
<dbReference type="RefSeq" id="WP_142033921.1">
    <property type="nucleotide sequence ID" value="NZ_JBHTGS010000002.1"/>
</dbReference>
<keyword evidence="4" id="KW-0804">Transcription</keyword>
<organism evidence="7 8">
    <name type="scientific">Stackebrandtia endophytica</name>
    <dbReference type="NCBI Taxonomy" id="1496996"/>
    <lineage>
        <taxon>Bacteria</taxon>
        <taxon>Bacillati</taxon>
        <taxon>Actinomycetota</taxon>
        <taxon>Actinomycetes</taxon>
        <taxon>Glycomycetales</taxon>
        <taxon>Glycomycetaceae</taxon>
        <taxon>Stackebrandtia</taxon>
    </lineage>
</organism>
<keyword evidence="8" id="KW-1185">Reference proteome</keyword>
<dbReference type="PRINTS" id="PR00455">
    <property type="entry name" value="HTHTETR"/>
</dbReference>
<dbReference type="InterPro" id="IPR009057">
    <property type="entry name" value="Homeodomain-like_sf"/>
</dbReference>
<reference evidence="7 8" key="1">
    <citation type="submission" date="2019-06" db="EMBL/GenBank/DDBJ databases">
        <title>Sequencing the genomes of 1000 actinobacteria strains.</title>
        <authorList>
            <person name="Klenk H.-P."/>
        </authorList>
    </citation>
    <scope>NUCLEOTIDE SEQUENCE [LARGE SCALE GENOMIC DNA]</scope>
    <source>
        <strain evidence="7 8">DSM 45928</strain>
    </source>
</reference>